<dbReference type="PANTHER" id="PTHR30620:SF16">
    <property type="entry name" value="LYSOSOMAL BETA GLUCOSIDASE"/>
    <property type="match status" value="1"/>
</dbReference>
<feature type="signal peptide" evidence="8">
    <location>
        <begin position="1"/>
        <end position="25"/>
    </location>
</feature>
<dbReference type="SUPFAM" id="SSF51445">
    <property type="entry name" value="(Trans)glycosidases"/>
    <property type="match status" value="1"/>
</dbReference>
<gene>
    <name evidence="11" type="ORF">QE109_02610</name>
</gene>
<feature type="chain" id="PRO_5047295427" description="beta-glucosidase" evidence="8">
    <location>
        <begin position="26"/>
        <end position="845"/>
    </location>
</feature>
<evidence type="ECO:0000313" key="11">
    <source>
        <dbReference type="EMBL" id="MDH8677020.1"/>
    </source>
</evidence>
<dbReference type="PANTHER" id="PTHR30620">
    <property type="entry name" value="PERIPLASMIC BETA-GLUCOSIDASE-RELATED"/>
    <property type="match status" value="1"/>
</dbReference>
<keyword evidence="5 11" id="KW-0378">Hydrolase</keyword>
<reference evidence="11 12" key="1">
    <citation type="submission" date="2023-04" db="EMBL/GenBank/DDBJ databases">
        <title>Fusibacter bizertensis strain WBS, isolated from littoral bottom sediments of the Arctic seas - biochemical and genomic analysis.</title>
        <authorList>
            <person name="Brioukhanov A.L."/>
        </authorList>
    </citation>
    <scope>NUCLEOTIDE SEQUENCE [LARGE SCALE GENOMIC DNA]</scope>
    <source>
        <strain evidence="11 12">WBS</strain>
    </source>
</reference>
<dbReference type="GO" id="GO:0016787">
    <property type="term" value="F:hydrolase activity"/>
    <property type="evidence" value="ECO:0007669"/>
    <property type="project" value="UniProtKB-KW"/>
</dbReference>
<dbReference type="Proteomes" id="UP001158045">
    <property type="component" value="Unassembled WGS sequence"/>
</dbReference>
<dbReference type="InterPro" id="IPR001764">
    <property type="entry name" value="Glyco_hydro_3_N"/>
</dbReference>
<keyword evidence="12" id="KW-1185">Reference proteome</keyword>
<dbReference type="SUPFAM" id="SSF52279">
    <property type="entry name" value="Beta-D-glucan exohydrolase, C-terminal domain"/>
    <property type="match status" value="1"/>
</dbReference>
<feature type="region of interest" description="Disordered" evidence="7">
    <location>
        <begin position="27"/>
        <end position="53"/>
    </location>
</feature>
<dbReference type="InterPro" id="IPR051915">
    <property type="entry name" value="Cellulose_Degrad_GH3"/>
</dbReference>
<dbReference type="InterPro" id="IPR002772">
    <property type="entry name" value="Glyco_hydro_3_C"/>
</dbReference>
<accession>A0ABT6N9C4</accession>
<protein>
    <recommendedName>
        <fullName evidence="3">beta-glucosidase</fullName>
        <ecNumber evidence="3">3.2.1.21</ecNumber>
    </recommendedName>
</protein>
<dbReference type="Pfam" id="PF01915">
    <property type="entry name" value="Glyco_hydro_3_C"/>
    <property type="match status" value="1"/>
</dbReference>
<evidence type="ECO:0000313" key="12">
    <source>
        <dbReference type="Proteomes" id="UP001158045"/>
    </source>
</evidence>
<dbReference type="PROSITE" id="PS51257">
    <property type="entry name" value="PROKAR_LIPOPROTEIN"/>
    <property type="match status" value="1"/>
</dbReference>
<evidence type="ECO:0000256" key="1">
    <source>
        <dbReference type="ARBA" id="ARBA00000448"/>
    </source>
</evidence>
<name>A0ABT6N9C4_9FIRM</name>
<feature type="compositionally biased region" description="Low complexity" evidence="7">
    <location>
        <begin position="34"/>
        <end position="46"/>
    </location>
</feature>
<comment type="similarity">
    <text evidence="2">Belongs to the glycosyl hydrolase 3 family.</text>
</comment>
<evidence type="ECO:0000256" key="6">
    <source>
        <dbReference type="ARBA" id="ARBA00023295"/>
    </source>
</evidence>
<evidence type="ECO:0000256" key="3">
    <source>
        <dbReference type="ARBA" id="ARBA00012744"/>
    </source>
</evidence>
<evidence type="ECO:0000256" key="5">
    <source>
        <dbReference type="ARBA" id="ARBA00022801"/>
    </source>
</evidence>
<evidence type="ECO:0000256" key="2">
    <source>
        <dbReference type="ARBA" id="ARBA00005336"/>
    </source>
</evidence>
<dbReference type="InterPro" id="IPR036881">
    <property type="entry name" value="Glyco_hydro_3_C_sf"/>
</dbReference>
<feature type="domain" description="Glycoside hydrolase family 3 C-terminal" evidence="10">
    <location>
        <begin position="722"/>
        <end position="819"/>
    </location>
</feature>
<comment type="catalytic activity">
    <reaction evidence="1">
        <text>Hydrolysis of terminal, non-reducing beta-D-glucosyl residues with release of beta-D-glucose.</text>
        <dbReference type="EC" id="3.2.1.21"/>
    </reaction>
</comment>
<sequence length="845" mass="91137">MKSGFKKGLSLLMVLVMILSLSVGCSDKNSNDDTQSTSESTTGSIETTEETNDGAIVMKEPIPVEEWGSGTVKWSEEDTDFGFTLVNNDGGETIGYSKESGLKLIQVDGFAFKDLNANNMLDQYEDWRESDEARAMNLASILPVENIAGLMLYSAHVFAIGETLDEAQLAFLDAGGRSVLNAASAAAPETGALWNNAMQVYAEKTPFGIPVNTSSDPRDVGISAWPSNLALAATFDPQVAKDSAMTISQEYRLIGIGTLLGPQIDLASEARWVRIQGTFGEDPALSRDMTASYVDGIQSSYDASGNDLGWGKDSMNAMIKHWPGDGAAEGGRESHALVGNSAVYPGGQFETSLIPFVDGGLKLEGKTGEASSIMSSYSIAYDEDEAYGELIGSAYSEYKIKDLLRGQYGYEGVICTDWGVINDPEEFIHTSWGAEDMTKAERVYRVLTVGVDQFGGHNSNVEILEAYDIGVADIGEEAMRARFEESAVRLLKNIFNVNLFDNAYIDVDETKEVVGSDALNAKGFDAALKSVVMLKNKDNTIKAATEGEKPTVYIPMLYRPAAASDFGAPTPAKWFLPVDLEVASEYFNVVTDTVNATLTGEADADGNATIAYADIKRASAKELAGCDFSLAVVDGPMNAGSMFAGYGFDPATQSYVPMTLQYGKYTADSEFVRKESISGSMIEEKQDSVYGTQTVEVKENRSYFGKDAIITNATDLDAIEYAAANMPESAKTIVAIRAQRPVIVSEFENDVDAIIVGFGIKDKALLEVAAGKYEPSGLLPVQFPKDMETVEQQFEDVPRDMVSYTDSEGNIYDFAFGLNWAGVIDDARTAKYGVAPLVTPTNTGK</sequence>
<dbReference type="Gene3D" id="3.40.50.1700">
    <property type="entry name" value="Glycoside hydrolase family 3 C-terminal domain"/>
    <property type="match status" value="1"/>
</dbReference>
<dbReference type="RefSeq" id="WP_281092818.1">
    <property type="nucleotide sequence ID" value="NZ_JARYZI010000001.1"/>
</dbReference>
<dbReference type="EMBL" id="JARYZI010000001">
    <property type="protein sequence ID" value="MDH8677020.1"/>
    <property type="molecule type" value="Genomic_DNA"/>
</dbReference>
<evidence type="ECO:0000256" key="7">
    <source>
        <dbReference type="SAM" id="MobiDB-lite"/>
    </source>
</evidence>
<comment type="caution">
    <text evidence="11">The sequence shown here is derived from an EMBL/GenBank/DDBJ whole genome shotgun (WGS) entry which is preliminary data.</text>
</comment>
<dbReference type="InterPro" id="IPR017853">
    <property type="entry name" value="GH"/>
</dbReference>
<dbReference type="InterPro" id="IPR036962">
    <property type="entry name" value="Glyco_hydro_3_N_sf"/>
</dbReference>
<evidence type="ECO:0000256" key="4">
    <source>
        <dbReference type="ARBA" id="ARBA00022729"/>
    </source>
</evidence>
<dbReference type="Pfam" id="PF00933">
    <property type="entry name" value="Glyco_hydro_3"/>
    <property type="match status" value="1"/>
</dbReference>
<dbReference type="PRINTS" id="PR00133">
    <property type="entry name" value="GLHYDRLASE3"/>
</dbReference>
<organism evidence="11 12">
    <name type="scientific">Fusibacter bizertensis</name>
    <dbReference type="NCBI Taxonomy" id="1488331"/>
    <lineage>
        <taxon>Bacteria</taxon>
        <taxon>Bacillati</taxon>
        <taxon>Bacillota</taxon>
        <taxon>Clostridia</taxon>
        <taxon>Eubacteriales</taxon>
        <taxon>Eubacteriales Family XII. Incertae Sedis</taxon>
        <taxon>Fusibacter</taxon>
    </lineage>
</organism>
<proteinExistence type="inferred from homology"/>
<dbReference type="EC" id="3.2.1.21" evidence="3"/>
<dbReference type="Gene3D" id="3.20.20.300">
    <property type="entry name" value="Glycoside hydrolase, family 3, N-terminal domain"/>
    <property type="match status" value="1"/>
</dbReference>
<evidence type="ECO:0000259" key="10">
    <source>
        <dbReference type="Pfam" id="PF01915"/>
    </source>
</evidence>
<feature type="domain" description="Glycoside hydrolase family 3 N-terminal" evidence="9">
    <location>
        <begin position="183"/>
        <end position="491"/>
    </location>
</feature>
<evidence type="ECO:0000259" key="9">
    <source>
        <dbReference type="Pfam" id="PF00933"/>
    </source>
</evidence>
<keyword evidence="4 8" id="KW-0732">Signal</keyword>
<evidence type="ECO:0000256" key="8">
    <source>
        <dbReference type="SAM" id="SignalP"/>
    </source>
</evidence>
<keyword evidence="6" id="KW-0326">Glycosidase</keyword>